<dbReference type="eggNOG" id="KOG4658">
    <property type="taxonomic scope" value="Eukaryota"/>
</dbReference>
<dbReference type="Gramene" id="KJB45115">
    <property type="protein sequence ID" value="KJB45115"/>
    <property type="gene ID" value="B456_007G290600"/>
</dbReference>
<dbReference type="Proteomes" id="UP000032304">
    <property type="component" value="Chromosome 7"/>
</dbReference>
<evidence type="ECO:0000313" key="4">
    <source>
        <dbReference type="EMBL" id="KJB45115.1"/>
    </source>
</evidence>
<dbReference type="SMART" id="SM00382">
    <property type="entry name" value="AAA"/>
    <property type="match status" value="1"/>
</dbReference>
<dbReference type="OMA" id="NENIHMI"/>
<name>A0A0D2TNH7_GOSRA</name>
<keyword evidence="2" id="KW-0611">Plant defense</keyword>
<dbReference type="SUPFAM" id="SSF52058">
    <property type="entry name" value="L domain-like"/>
    <property type="match status" value="1"/>
</dbReference>
<dbReference type="InterPro" id="IPR050905">
    <property type="entry name" value="Plant_NBS-LRR"/>
</dbReference>
<keyword evidence="5" id="KW-1185">Reference proteome</keyword>
<dbReference type="FunFam" id="3.40.50.300:FF:001091">
    <property type="entry name" value="Probable disease resistance protein At1g61300"/>
    <property type="match status" value="1"/>
</dbReference>
<dbReference type="STRING" id="29730.A0A0D2TNH7"/>
<dbReference type="InterPro" id="IPR002182">
    <property type="entry name" value="NB-ARC"/>
</dbReference>
<reference evidence="4 5" key="1">
    <citation type="journal article" date="2012" name="Nature">
        <title>Repeated polyploidization of Gossypium genomes and the evolution of spinnable cotton fibres.</title>
        <authorList>
            <person name="Paterson A.H."/>
            <person name="Wendel J.F."/>
            <person name="Gundlach H."/>
            <person name="Guo H."/>
            <person name="Jenkins J."/>
            <person name="Jin D."/>
            <person name="Llewellyn D."/>
            <person name="Showmaker K.C."/>
            <person name="Shu S."/>
            <person name="Udall J."/>
            <person name="Yoo M.J."/>
            <person name="Byers R."/>
            <person name="Chen W."/>
            <person name="Doron-Faigenboim A."/>
            <person name="Duke M.V."/>
            <person name="Gong L."/>
            <person name="Grimwood J."/>
            <person name="Grover C."/>
            <person name="Grupp K."/>
            <person name="Hu G."/>
            <person name="Lee T.H."/>
            <person name="Li J."/>
            <person name="Lin L."/>
            <person name="Liu T."/>
            <person name="Marler B.S."/>
            <person name="Page J.T."/>
            <person name="Roberts A.W."/>
            <person name="Romanel E."/>
            <person name="Sanders W.S."/>
            <person name="Szadkowski E."/>
            <person name="Tan X."/>
            <person name="Tang H."/>
            <person name="Xu C."/>
            <person name="Wang J."/>
            <person name="Wang Z."/>
            <person name="Zhang D."/>
            <person name="Zhang L."/>
            <person name="Ashrafi H."/>
            <person name="Bedon F."/>
            <person name="Bowers J.E."/>
            <person name="Brubaker C.L."/>
            <person name="Chee P.W."/>
            <person name="Das S."/>
            <person name="Gingle A.R."/>
            <person name="Haigler C.H."/>
            <person name="Harker D."/>
            <person name="Hoffmann L.V."/>
            <person name="Hovav R."/>
            <person name="Jones D.C."/>
            <person name="Lemke C."/>
            <person name="Mansoor S."/>
            <person name="ur Rahman M."/>
            <person name="Rainville L.N."/>
            <person name="Rambani A."/>
            <person name="Reddy U.K."/>
            <person name="Rong J.K."/>
            <person name="Saranga Y."/>
            <person name="Scheffler B.E."/>
            <person name="Scheffler J.A."/>
            <person name="Stelly D.M."/>
            <person name="Triplett B.A."/>
            <person name="Van Deynze A."/>
            <person name="Vaslin M.F."/>
            <person name="Waghmare V.N."/>
            <person name="Walford S.A."/>
            <person name="Wright R.J."/>
            <person name="Zaki E.A."/>
            <person name="Zhang T."/>
            <person name="Dennis E.S."/>
            <person name="Mayer K.F."/>
            <person name="Peterson D.G."/>
            <person name="Rokhsar D.S."/>
            <person name="Wang X."/>
            <person name="Schmutz J."/>
        </authorList>
    </citation>
    <scope>NUCLEOTIDE SEQUENCE [LARGE SCALE GENOMIC DNA]</scope>
</reference>
<evidence type="ECO:0000259" key="3">
    <source>
        <dbReference type="SMART" id="SM00382"/>
    </source>
</evidence>
<dbReference type="InterPro" id="IPR027417">
    <property type="entry name" value="P-loop_NTPase"/>
</dbReference>
<dbReference type="PRINTS" id="PR00364">
    <property type="entry name" value="DISEASERSIST"/>
</dbReference>
<dbReference type="Gene3D" id="3.40.50.300">
    <property type="entry name" value="P-loop containing nucleotide triphosphate hydrolases"/>
    <property type="match status" value="1"/>
</dbReference>
<dbReference type="SUPFAM" id="SSF52540">
    <property type="entry name" value="P-loop containing nucleoside triphosphate hydrolases"/>
    <property type="match status" value="1"/>
</dbReference>
<protein>
    <recommendedName>
        <fullName evidence="3">AAA+ ATPase domain-containing protein</fullName>
    </recommendedName>
</protein>
<organism evidence="4 5">
    <name type="scientific">Gossypium raimondii</name>
    <name type="common">Peruvian cotton</name>
    <name type="synonym">Gossypium klotzschianum subsp. raimondii</name>
    <dbReference type="NCBI Taxonomy" id="29730"/>
    <lineage>
        <taxon>Eukaryota</taxon>
        <taxon>Viridiplantae</taxon>
        <taxon>Streptophyta</taxon>
        <taxon>Embryophyta</taxon>
        <taxon>Tracheophyta</taxon>
        <taxon>Spermatophyta</taxon>
        <taxon>Magnoliopsida</taxon>
        <taxon>eudicotyledons</taxon>
        <taxon>Gunneridae</taxon>
        <taxon>Pentapetalae</taxon>
        <taxon>rosids</taxon>
        <taxon>malvids</taxon>
        <taxon>Malvales</taxon>
        <taxon>Malvaceae</taxon>
        <taxon>Malvoideae</taxon>
        <taxon>Gossypium</taxon>
    </lineage>
</organism>
<evidence type="ECO:0000256" key="2">
    <source>
        <dbReference type="ARBA" id="ARBA00022821"/>
    </source>
</evidence>
<accession>A0A0D2TNH7</accession>
<feature type="domain" description="AAA+ ATPase" evidence="3">
    <location>
        <begin position="149"/>
        <end position="375"/>
    </location>
</feature>
<dbReference type="GO" id="GO:0043531">
    <property type="term" value="F:ADP binding"/>
    <property type="evidence" value="ECO:0007669"/>
    <property type="project" value="InterPro"/>
</dbReference>
<dbReference type="GO" id="GO:0006952">
    <property type="term" value="P:defense response"/>
    <property type="evidence" value="ECO:0007669"/>
    <property type="project" value="UniProtKB-KW"/>
</dbReference>
<gene>
    <name evidence="4" type="ORF">B456_007G290600</name>
</gene>
<dbReference type="Gene3D" id="3.80.10.10">
    <property type="entry name" value="Ribonuclease Inhibitor"/>
    <property type="match status" value="1"/>
</dbReference>
<sequence>MEAIGTGAAANVSSEAAKGIFHHVKRHITYVIFYQKIVDKFEQKHRTLIAKRTSVQQDVDVAEMNGEKIKADVLDWRHRVEKVVTEKEKKLSRKAEEAAATFDELIKDCQFEGVGYHDVPGPIVHPDFEAFKSREEVFDDIMESLKDATTGMIGVYGMAGVGKTSLVKEVERQLHEVKLFDSVVRAIVSRIPDIKEIQDQIAYSLGLKLEENSPVVRARRLFERLRKDKNVLIILDDLWKKLDLEEVGIPFGSRHKGCKILLTSRDQNVLSNGMDATKTFAIGDLENEEAWEFFRKMAGDSFESDEELRSTAIKRPYLEKSSDDISAKVHSATELSINHLSSEDLKQIFLLCSLLRRVVRIEGLLRYALGLGLIKGANSMKAARDRLLKMLSTLKESCLLLDSKSSNKEYFDVHDLTYIVAKSIASKDNQVLALTEDEDIVTDWPNGESMKECNKIILPHSSIYKLPDQLNCPLLFLFLLSSKAMLSDNFFKEAKNLKVLDLTRMHFSSLPSSIGLLTSLSTLCLDCCNLGDNLTVIGALKNLNVLSLCWI</sequence>
<proteinExistence type="inferred from homology"/>
<dbReference type="InterPro" id="IPR003593">
    <property type="entry name" value="AAA+_ATPase"/>
</dbReference>
<evidence type="ECO:0000313" key="5">
    <source>
        <dbReference type="Proteomes" id="UP000032304"/>
    </source>
</evidence>
<dbReference type="EMBL" id="CM001746">
    <property type="protein sequence ID" value="KJB45115.1"/>
    <property type="molecule type" value="Genomic_DNA"/>
</dbReference>
<comment type="similarity">
    <text evidence="1">Belongs to the disease resistance NB-LRR family.</text>
</comment>
<dbReference type="Pfam" id="PF00931">
    <property type="entry name" value="NB-ARC"/>
    <property type="match status" value="1"/>
</dbReference>
<dbReference type="AlphaFoldDB" id="A0A0D2TNH7"/>
<evidence type="ECO:0000256" key="1">
    <source>
        <dbReference type="ARBA" id="ARBA00008894"/>
    </source>
</evidence>
<dbReference type="InterPro" id="IPR032675">
    <property type="entry name" value="LRR_dom_sf"/>
</dbReference>
<dbReference type="PANTHER" id="PTHR33463">
    <property type="entry name" value="NB-ARC DOMAIN-CONTAINING PROTEIN-RELATED"/>
    <property type="match status" value="1"/>
</dbReference>
<dbReference type="PANTHER" id="PTHR33463:SF214">
    <property type="entry name" value="NB-ARC DOMAIN-CONTAINING DISEASE RESISTANCE PROTEIN"/>
    <property type="match status" value="1"/>
</dbReference>